<proteinExistence type="predicted"/>
<accession>A0ABP0HXH7</accession>
<comment type="caution">
    <text evidence="1">The sequence shown here is derived from an EMBL/GenBank/DDBJ whole genome shotgun (WGS) entry which is preliminary data.</text>
</comment>
<evidence type="ECO:0000313" key="2">
    <source>
        <dbReference type="Proteomes" id="UP001642464"/>
    </source>
</evidence>
<dbReference type="Proteomes" id="UP001642464">
    <property type="component" value="Unassembled WGS sequence"/>
</dbReference>
<evidence type="ECO:0000313" key="1">
    <source>
        <dbReference type="EMBL" id="CAK8994568.1"/>
    </source>
</evidence>
<protein>
    <submittedName>
        <fullName evidence="1">Uncharacterized protein</fullName>
    </submittedName>
</protein>
<dbReference type="EMBL" id="CAXAMM010002058">
    <property type="protein sequence ID" value="CAK8994568.1"/>
    <property type="molecule type" value="Genomic_DNA"/>
</dbReference>
<name>A0ABP0HXH7_9DINO</name>
<keyword evidence="2" id="KW-1185">Reference proteome</keyword>
<organism evidence="1 2">
    <name type="scientific">Durusdinium trenchii</name>
    <dbReference type="NCBI Taxonomy" id="1381693"/>
    <lineage>
        <taxon>Eukaryota</taxon>
        <taxon>Sar</taxon>
        <taxon>Alveolata</taxon>
        <taxon>Dinophyceae</taxon>
        <taxon>Suessiales</taxon>
        <taxon>Symbiodiniaceae</taxon>
        <taxon>Durusdinium</taxon>
    </lineage>
</organism>
<reference evidence="1 2" key="1">
    <citation type="submission" date="2024-02" db="EMBL/GenBank/DDBJ databases">
        <authorList>
            <person name="Chen Y."/>
            <person name="Shah S."/>
            <person name="Dougan E. K."/>
            <person name="Thang M."/>
            <person name="Chan C."/>
        </authorList>
    </citation>
    <scope>NUCLEOTIDE SEQUENCE [LARGE SCALE GENOMIC DNA]</scope>
</reference>
<sequence>MVCGYLLDIFVFRKTPETVTLLGAGLMLAVTIMAKGSAPGSAAHRRPKGGLAVQCVGSLRQLGQLRGLRVRHGGNHGVGRLRRTTQAASSCCSAGSSCCGLRMKRALS</sequence>
<gene>
    <name evidence="1" type="ORF">SCF082_LOCUS3979</name>
</gene>